<feature type="non-terminal residue" evidence="2">
    <location>
        <position position="1"/>
    </location>
</feature>
<organism evidence="2 3">
    <name type="scientific">Characodon lateralis</name>
    <dbReference type="NCBI Taxonomy" id="208331"/>
    <lineage>
        <taxon>Eukaryota</taxon>
        <taxon>Metazoa</taxon>
        <taxon>Chordata</taxon>
        <taxon>Craniata</taxon>
        <taxon>Vertebrata</taxon>
        <taxon>Euteleostomi</taxon>
        <taxon>Actinopterygii</taxon>
        <taxon>Neopterygii</taxon>
        <taxon>Teleostei</taxon>
        <taxon>Neoteleostei</taxon>
        <taxon>Acanthomorphata</taxon>
        <taxon>Ovalentaria</taxon>
        <taxon>Atherinomorphae</taxon>
        <taxon>Cyprinodontiformes</taxon>
        <taxon>Goodeidae</taxon>
        <taxon>Characodon</taxon>
    </lineage>
</organism>
<dbReference type="EMBL" id="JAHUTJ010017253">
    <property type="protein sequence ID" value="MED6270633.1"/>
    <property type="molecule type" value="Genomic_DNA"/>
</dbReference>
<name>A0ABU7D624_9TELE</name>
<feature type="transmembrane region" description="Helical" evidence="1">
    <location>
        <begin position="39"/>
        <end position="60"/>
    </location>
</feature>
<reference evidence="2 3" key="1">
    <citation type="submission" date="2021-06" db="EMBL/GenBank/DDBJ databases">
        <authorList>
            <person name="Palmer J.M."/>
        </authorList>
    </citation>
    <scope>NUCLEOTIDE SEQUENCE [LARGE SCALE GENOMIC DNA]</scope>
    <source>
        <strain evidence="2 3">CL_MEX2019</strain>
        <tissue evidence="2">Muscle</tissue>
    </source>
</reference>
<proteinExistence type="predicted"/>
<comment type="caution">
    <text evidence="2">The sequence shown here is derived from an EMBL/GenBank/DDBJ whole genome shotgun (WGS) entry which is preliminary data.</text>
</comment>
<evidence type="ECO:0000256" key="1">
    <source>
        <dbReference type="SAM" id="Phobius"/>
    </source>
</evidence>
<dbReference type="Proteomes" id="UP001352852">
    <property type="component" value="Unassembled WGS sequence"/>
</dbReference>
<accession>A0ABU7D624</accession>
<evidence type="ECO:0000313" key="2">
    <source>
        <dbReference type="EMBL" id="MED6270633.1"/>
    </source>
</evidence>
<protein>
    <submittedName>
        <fullName evidence="2">Uncharacterized protein</fullName>
    </submittedName>
</protein>
<keyword evidence="3" id="KW-1185">Reference proteome</keyword>
<sequence length="139" mass="16212">ADFYSLFLEIHTFQVLLLLHSELTFYNVSFHTLKGKSQLLYIIVRILVSVYLSVFSYWSFHFSWVVFFTKTIKVSFLHKHDKYFLTSHQTKLTRQLETSVSVVILPKSSSQKVLDRQVKVLEQTGTCSQHQDGKTSVMS</sequence>
<keyword evidence="1" id="KW-0812">Transmembrane</keyword>
<keyword evidence="1" id="KW-1133">Transmembrane helix</keyword>
<feature type="transmembrane region" description="Helical" evidence="1">
    <location>
        <begin position="6"/>
        <end position="27"/>
    </location>
</feature>
<keyword evidence="1" id="KW-0472">Membrane</keyword>
<evidence type="ECO:0000313" key="3">
    <source>
        <dbReference type="Proteomes" id="UP001352852"/>
    </source>
</evidence>
<gene>
    <name evidence="2" type="ORF">CHARACLAT_012423</name>
</gene>